<dbReference type="NCBIfam" id="NF041892">
    <property type="entry name" value="DgcN"/>
    <property type="match status" value="1"/>
</dbReference>
<dbReference type="Pfam" id="PF07755">
    <property type="entry name" value="DUF1611"/>
    <property type="match status" value="1"/>
</dbReference>
<dbReference type="Gene3D" id="3.40.50.720">
    <property type="entry name" value="NAD(P)-binding Rossmann-like Domain"/>
    <property type="match status" value="1"/>
</dbReference>
<evidence type="ECO:0008006" key="4">
    <source>
        <dbReference type="Google" id="ProtNLM"/>
    </source>
</evidence>
<dbReference type="InterPro" id="IPR035086">
    <property type="entry name" value="DgcN-like_C"/>
</dbReference>
<dbReference type="RefSeq" id="WP_295323154.1">
    <property type="nucleotide sequence ID" value="NZ_LT598653.1"/>
</dbReference>
<dbReference type="AlphaFoldDB" id="A0A1Y5PSE7"/>
<sequence>MIASPYLLYLGHVNDEVGIKTSRGLAVFRPGDCVGEFRHDDCELSLVLPRMGFAEAVAAGARTLVLGIANAGGKMGDDLVRDAVAAIEAGLDVASGLHNRLRDEPALVEAARRHGRTLHDVRDPRPDIPIGNGKRRAGKRLLAVGTDCSVGKMYATLCLERAMRARGMAADFRATGQTGILIAGSGVPLDAVIADFISGAIEQLSPARDDDGWDLIEGQGSLFHPSFAGVSTGLLHGAQPDALVLCHDPVRPHMRGLPHYPMPGLRETLDANLQVARLTNPDVRAVGVALNTSKLSAAEAERLCAETADALGLPCTDPFSMGVDPIIDWIAKCFEPSPRKATLSL</sequence>
<dbReference type="Gene3D" id="3.40.50.300">
    <property type="entry name" value="P-loop containing nucleotide triphosphate hydrolases"/>
    <property type="match status" value="1"/>
</dbReference>
<dbReference type="InterPro" id="IPR035402">
    <property type="entry name" value="DgcN-like_N"/>
</dbReference>
<accession>A0A1Y5PSE7</accession>
<name>A0A1Y5PSE7_9SPHN</name>
<feature type="domain" description="D-glutamate N-acetyltransferase-like N-terminal" evidence="2">
    <location>
        <begin position="53"/>
        <end position="124"/>
    </location>
</feature>
<dbReference type="InterPro" id="IPR011669">
    <property type="entry name" value="DgcN-like"/>
</dbReference>
<gene>
    <name evidence="3" type="ORF">SPPYR_0425</name>
</gene>
<feature type="domain" description="D-glutamate N-acetyltransferase-like C-terminal" evidence="1">
    <location>
        <begin position="130"/>
        <end position="326"/>
    </location>
</feature>
<organism evidence="3">
    <name type="scientific">uncultured Sphingopyxis sp</name>
    <dbReference type="NCBI Taxonomy" id="310581"/>
    <lineage>
        <taxon>Bacteria</taxon>
        <taxon>Pseudomonadati</taxon>
        <taxon>Pseudomonadota</taxon>
        <taxon>Alphaproteobacteria</taxon>
        <taxon>Sphingomonadales</taxon>
        <taxon>Sphingomonadaceae</taxon>
        <taxon>Sphingopyxis</taxon>
        <taxon>environmental samples</taxon>
    </lineage>
</organism>
<dbReference type="PIRSF" id="PIRSF026760">
    <property type="entry name" value="UCP026760"/>
    <property type="match status" value="1"/>
</dbReference>
<evidence type="ECO:0000313" key="3">
    <source>
        <dbReference type="EMBL" id="SBV31545.1"/>
    </source>
</evidence>
<dbReference type="Pfam" id="PF17396">
    <property type="entry name" value="DUF1611_N"/>
    <property type="match status" value="1"/>
</dbReference>
<proteinExistence type="predicted"/>
<reference evidence="3" key="1">
    <citation type="submission" date="2016-03" db="EMBL/GenBank/DDBJ databases">
        <authorList>
            <person name="Ploux O."/>
        </authorList>
    </citation>
    <scope>NUCLEOTIDE SEQUENCE</scope>
    <source>
        <strain evidence="3">UC10</strain>
    </source>
</reference>
<evidence type="ECO:0000259" key="1">
    <source>
        <dbReference type="Pfam" id="PF07755"/>
    </source>
</evidence>
<dbReference type="SUPFAM" id="SSF52540">
    <property type="entry name" value="P-loop containing nucleoside triphosphate hydrolases"/>
    <property type="match status" value="1"/>
</dbReference>
<evidence type="ECO:0000259" key="2">
    <source>
        <dbReference type="Pfam" id="PF17396"/>
    </source>
</evidence>
<protein>
    <recommendedName>
        <fullName evidence="4">EBNA-1 nuclear protein</fullName>
    </recommendedName>
</protein>
<dbReference type="EMBL" id="LT598653">
    <property type="protein sequence ID" value="SBV31545.1"/>
    <property type="molecule type" value="Genomic_DNA"/>
</dbReference>
<dbReference type="PANTHER" id="PTHR40690:SF1">
    <property type="entry name" value="DUF1611 DOMAIN-CONTAINING PROTEIN"/>
    <property type="match status" value="1"/>
</dbReference>
<dbReference type="PANTHER" id="PTHR40690">
    <property type="entry name" value="GLL3100 PROTEIN"/>
    <property type="match status" value="1"/>
</dbReference>
<dbReference type="KEGG" id="sphu:SPPYR_0425"/>
<dbReference type="InterPro" id="IPR027417">
    <property type="entry name" value="P-loop_NTPase"/>
</dbReference>